<keyword evidence="6" id="KW-1185">Reference proteome</keyword>
<dbReference type="EMBL" id="QUMU01000008">
    <property type="protein sequence ID" value="REG28695.1"/>
    <property type="molecule type" value="Genomic_DNA"/>
</dbReference>
<evidence type="ECO:0000313" key="5">
    <source>
        <dbReference type="Proteomes" id="UP000035579"/>
    </source>
</evidence>
<feature type="coiled-coil region" evidence="1">
    <location>
        <begin position="24"/>
        <end position="65"/>
    </location>
</feature>
<dbReference type="EMBL" id="CP011509">
    <property type="protein sequence ID" value="AKJ02379.1"/>
    <property type="molecule type" value="Genomic_DNA"/>
</dbReference>
<keyword evidence="1" id="KW-0175">Coiled coil</keyword>
<dbReference type="RefSeq" id="WP_053066552.1">
    <property type="nucleotide sequence ID" value="NZ_CP011509.1"/>
</dbReference>
<dbReference type="KEGG" id="age:AA314_04005"/>
<name>A0AAC8Q7T5_9BACT</name>
<evidence type="ECO:0000256" key="1">
    <source>
        <dbReference type="SAM" id="Coils"/>
    </source>
</evidence>
<accession>A0AAC8Q7T5</accession>
<organism evidence="3 5">
    <name type="scientific">Archangium gephyra</name>
    <dbReference type="NCBI Taxonomy" id="48"/>
    <lineage>
        <taxon>Bacteria</taxon>
        <taxon>Pseudomonadati</taxon>
        <taxon>Myxococcota</taxon>
        <taxon>Myxococcia</taxon>
        <taxon>Myxococcales</taxon>
        <taxon>Cystobacterineae</taxon>
        <taxon>Archangiaceae</taxon>
        <taxon>Archangium</taxon>
    </lineage>
</organism>
<proteinExistence type="predicted"/>
<dbReference type="Proteomes" id="UP000256345">
    <property type="component" value="Unassembled WGS sequence"/>
</dbReference>
<dbReference type="Proteomes" id="UP000035579">
    <property type="component" value="Chromosome"/>
</dbReference>
<sequence length="223" mass="24898">MPRTSTLAGITVLLAFLGWQWLEHRSLEEHHQRQQEELEATRRELREVARALREQQARLERLTGEVARPLAFAPGQTVAFPVEPPASGPGVERPASPAPPERSMPPSEQEMVARLEEAVHGEPVDPHWSRQAEDLARARLERTLTTSRLVSVHCGASLCRLETAHPSQEALEQFREQVLMASEPVLWNGATYSSVQGDARAGTLVTVSYVARESRPLPMLERP</sequence>
<reference evidence="3 5" key="1">
    <citation type="submission" date="2015-05" db="EMBL/GenBank/DDBJ databases">
        <title>Genome assembly of Archangium gephyra DSM 2261.</title>
        <authorList>
            <person name="Sharma G."/>
            <person name="Subramanian S."/>
        </authorList>
    </citation>
    <scope>NUCLEOTIDE SEQUENCE [LARGE SCALE GENOMIC DNA]</scope>
    <source>
        <strain evidence="3 5">DSM 2261</strain>
    </source>
</reference>
<evidence type="ECO:0000313" key="6">
    <source>
        <dbReference type="Proteomes" id="UP000256345"/>
    </source>
</evidence>
<reference evidence="4 6" key="2">
    <citation type="submission" date="2018-08" db="EMBL/GenBank/DDBJ databases">
        <title>Genomic Encyclopedia of Archaeal and Bacterial Type Strains, Phase II (KMG-II): from individual species to whole genera.</title>
        <authorList>
            <person name="Goeker M."/>
        </authorList>
    </citation>
    <scope>NUCLEOTIDE SEQUENCE [LARGE SCALE GENOMIC DNA]</scope>
    <source>
        <strain evidence="4 6">DSM 2261</strain>
    </source>
</reference>
<feature type="region of interest" description="Disordered" evidence="2">
    <location>
        <begin position="79"/>
        <end position="107"/>
    </location>
</feature>
<evidence type="ECO:0000256" key="2">
    <source>
        <dbReference type="SAM" id="MobiDB-lite"/>
    </source>
</evidence>
<protein>
    <submittedName>
        <fullName evidence="3">Uncharacterized protein</fullName>
    </submittedName>
</protein>
<gene>
    <name evidence="3" type="ORF">AA314_04005</name>
    <name evidence="4" type="ORF">ATI61_108235</name>
</gene>
<dbReference type="AlphaFoldDB" id="A0AAC8Q7T5"/>
<evidence type="ECO:0000313" key="3">
    <source>
        <dbReference type="EMBL" id="AKJ02379.1"/>
    </source>
</evidence>
<evidence type="ECO:0000313" key="4">
    <source>
        <dbReference type="EMBL" id="REG28695.1"/>
    </source>
</evidence>